<dbReference type="AlphaFoldDB" id="A0A814KC44"/>
<protein>
    <submittedName>
        <fullName evidence="2">Uncharacterized protein</fullName>
    </submittedName>
</protein>
<evidence type="ECO:0000313" key="6">
    <source>
        <dbReference type="Proteomes" id="UP000663829"/>
    </source>
</evidence>
<evidence type="ECO:0000313" key="2">
    <source>
        <dbReference type="EMBL" id="CAF1047444.1"/>
    </source>
</evidence>
<sequence>MIEKQTLQVQPLKKSATSSSSDKKKRKQDDDTDVSSTTSPTKFIQRNQKIQLAADKKMKVSLKKAEDAQRVVASTISQRDTASVNQIPKNKTTKRVAKKH</sequence>
<accession>A0A814KC44</accession>
<keyword evidence="6" id="KW-1185">Reference proteome</keyword>
<gene>
    <name evidence="2" type="ORF">GPM918_LOCUS16104</name>
    <name evidence="3" type="ORF">OVA965_LOCUS30647</name>
    <name evidence="4" type="ORF">SRO942_LOCUS16104</name>
    <name evidence="5" type="ORF">TMI583_LOCUS31455</name>
</gene>
<feature type="region of interest" description="Disordered" evidence="1">
    <location>
        <begin position="77"/>
        <end position="100"/>
    </location>
</feature>
<organism evidence="2 6">
    <name type="scientific">Didymodactylos carnosus</name>
    <dbReference type="NCBI Taxonomy" id="1234261"/>
    <lineage>
        <taxon>Eukaryota</taxon>
        <taxon>Metazoa</taxon>
        <taxon>Spiralia</taxon>
        <taxon>Gnathifera</taxon>
        <taxon>Rotifera</taxon>
        <taxon>Eurotatoria</taxon>
        <taxon>Bdelloidea</taxon>
        <taxon>Philodinida</taxon>
        <taxon>Philodinidae</taxon>
        <taxon>Didymodactylos</taxon>
    </lineage>
</organism>
<comment type="caution">
    <text evidence="2">The sequence shown here is derived from an EMBL/GenBank/DDBJ whole genome shotgun (WGS) entry which is preliminary data.</text>
</comment>
<proteinExistence type="predicted"/>
<name>A0A814KC44_9BILA</name>
<dbReference type="Proteomes" id="UP000681722">
    <property type="component" value="Unassembled WGS sequence"/>
</dbReference>
<dbReference type="EMBL" id="CAJOBA010044052">
    <property type="protein sequence ID" value="CAF4158564.1"/>
    <property type="molecule type" value="Genomic_DNA"/>
</dbReference>
<dbReference type="EMBL" id="CAJNOK010022417">
    <property type="protein sequence ID" value="CAF1347679.1"/>
    <property type="molecule type" value="Genomic_DNA"/>
</dbReference>
<dbReference type="Proteomes" id="UP000663829">
    <property type="component" value="Unassembled WGS sequence"/>
</dbReference>
<dbReference type="EMBL" id="CAJOBC010004163">
    <property type="protein sequence ID" value="CAF3817195.1"/>
    <property type="molecule type" value="Genomic_DNA"/>
</dbReference>
<feature type="region of interest" description="Disordered" evidence="1">
    <location>
        <begin position="1"/>
        <end position="50"/>
    </location>
</feature>
<evidence type="ECO:0000313" key="3">
    <source>
        <dbReference type="EMBL" id="CAF1347679.1"/>
    </source>
</evidence>
<feature type="compositionally biased region" description="Basic residues" evidence="1">
    <location>
        <begin position="91"/>
        <end position="100"/>
    </location>
</feature>
<reference evidence="2" key="1">
    <citation type="submission" date="2021-02" db="EMBL/GenBank/DDBJ databases">
        <authorList>
            <person name="Nowell W R."/>
        </authorList>
    </citation>
    <scope>NUCLEOTIDE SEQUENCE</scope>
</reference>
<feature type="compositionally biased region" description="Polar residues" evidence="1">
    <location>
        <begin position="77"/>
        <end position="90"/>
    </location>
</feature>
<evidence type="ECO:0000256" key="1">
    <source>
        <dbReference type="SAM" id="MobiDB-lite"/>
    </source>
</evidence>
<dbReference type="Proteomes" id="UP000677228">
    <property type="component" value="Unassembled WGS sequence"/>
</dbReference>
<evidence type="ECO:0000313" key="5">
    <source>
        <dbReference type="EMBL" id="CAF4158564.1"/>
    </source>
</evidence>
<dbReference type="EMBL" id="CAJNOQ010004163">
    <property type="protein sequence ID" value="CAF1047444.1"/>
    <property type="molecule type" value="Genomic_DNA"/>
</dbReference>
<dbReference type="Proteomes" id="UP000682733">
    <property type="component" value="Unassembled WGS sequence"/>
</dbReference>
<evidence type="ECO:0000313" key="4">
    <source>
        <dbReference type="EMBL" id="CAF3817195.1"/>
    </source>
</evidence>